<feature type="domain" description="Periplasmic binding protein" evidence="5">
    <location>
        <begin position="47"/>
        <end position="285"/>
    </location>
</feature>
<dbReference type="PANTHER" id="PTHR46847:SF1">
    <property type="entry name" value="D-ALLOSE-BINDING PERIPLASMIC PROTEIN-RELATED"/>
    <property type="match status" value="1"/>
</dbReference>
<evidence type="ECO:0000313" key="6">
    <source>
        <dbReference type="EMBL" id="MFC3961513.1"/>
    </source>
</evidence>
<feature type="chain" id="PRO_5046241477" evidence="4">
    <location>
        <begin position="27"/>
        <end position="315"/>
    </location>
</feature>
<keyword evidence="3 4" id="KW-0732">Signal</keyword>
<dbReference type="PANTHER" id="PTHR46847">
    <property type="entry name" value="D-ALLOSE-BINDING PERIPLASMIC PROTEIN-RELATED"/>
    <property type="match status" value="1"/>
</dbReference>
<evidence type="ECO:0000256" key="4">
    <source>
        <dbReference type="SAM" id="SignalP"/>
    </source>
</evidence>
<reference evidence="7" key="1">
    <citation type="journal article" date="2019" name="Int. J. Syst. Evol. Microbiol.">
        <title>The Global Catalogue of Microorganisms (GCM) 10K type strain sequencing project: providing services to taxonomists for standard genome sequencing and annotation.</title>
        <authorList>
            <consortium name="The Broad Institute Genomics Platform"/>
            <consortium name="The Broad Institute Genome Sequencing Center for Infectious Disease"/>
            <person name="Wu L."/>
            <person name="Ma J."/>
        </authorList>
    </citation>
    <scope>NUCLEOTIDE SEQUENCE [LARGE SCALE GENOMIC DNA]</scope>
    <source>
        <strain evidence="7">CGMCC 4.7330</strain>
    </source>
</reference>
<protein>
    <submittedName>
        <fullName evidence="6">Sugar ABC transporter substrate-binding protein</fullName>
    </submittedName>
</protein>
<sequence>MHPFRTTARTVTAACLAAALAGTVAACGGSAGNGARTIGFVNADNLEFHRCLEAGVRDQATASSLDLVTSNSGHDPAKEQSGVEDMIVRRVDAIVLQTVNVDSLEGAVAKANAAGIPIFLTSVGGPNMDQVAGAELSDVLTTGKKAATWINEDSAGQRADVAIVAGTPGAASDLFIKGFKSQLAGSATVVFEQPGNFQRAKAQEVAENLLQSQPGVRYVFVPNEEMAFGVLTAFENAGRSDIKIVTNGGTEQGLKATEQGKFAMLVASSPYALGVKAVRTMGELLATPQDGPVIDQIPTTVVTRNNIADAPSYCG</sequence>
<dbReference type="EMBL" id="JBHSAX010000005">
    <property type="protein sequence ID" value="MFC3961513.1"/>
    <property type="molecule type" value="Genomic_DNA"/>
</dbReference>
<dbReference type="InterPro" id="IPR025997">
    <property type="entry name" value="SBP_2_dom"/>
</dbReference>
<dbReference type="Gene3D" id="3.40.50.2300">
    <property type="match status" value="2"/>
</dbReference>
<comment type="caution">
    <text evidence="6">The sequence shown here is derived from an EMBL/GenBank/DDBJ whole genome shotgun (WGS) entry which is preliminary data.</text>
</comment>
<dbReference type="RefSeq" id="WP_378611263.1">
    <property type="nucleotide sequence ID" value="NZ_JBHSAX010000005.1"/>
</dbReference>
<dbReference type="CDD" id="cd01536">
    <property type="entry name" value="PBP1_ABC_sugar_binding-like"/>
    <property type="match status" value="1"/>
</dbReference>
<gene>
    <name evidence="6" type="ORF">ACFO0B_05865</name>
</gene>
<dbReference type="PROSITE" id="PS51257">
    <property type="entry name" value="PROKAR_LIPOPROTEIN"/>
    <property type="match status" value="1"/>
</dbReference>
<organism evidence="6 7">
    <name type="scientific">Nocardia jiangsuensis</name>
    <dbReference type="NCBI Taxonomy" id="1691563"/>
    <lineage>
        <taxon>Bacteria</taxon>
        <taxon>Bacillati</taxon>
        <taxon>Actinomycetota</taxon>
        <taxon>Actinomycetes</taxon>
        <taxon>Mycobacteriales</taxon>
        <taxon>Nocardiaceae</taxon>
        <taxon>Nocardia</taxon>
    </lineage>
</organism>
<proteinExistence type="inferred from homology"/>
<dbReference type="InterPro" id="IPR028082">
    <property type="entry name" value="Peripla_BP_I"/>
</dbReference>
<dbReference type="SUPFAM" id="SSF53822">
    <property type="entry name" value="Periplasmic binding protein-like I"/>
    <property type="match status" value="1"/>
</dbReference>
<evidence type="ECO:0000313" key="7">
    <source>
        <dbReference type="Proteomes" id="UP001595696"/>
    </source>
</evidence>
<dbReference type="Pfam" id="PF13407">
    <property type="entry name" value="Peripla_BP_4"/>
    <property type="match status" value="1"/>
</dbReference>
<evidence type="ECO:0000256" key="1">
    <source>
        <dbReference type="ARBA" id="ARBA00004196"/>
    </source>
</evidence>
<comment type="subcellular location">
    <subcellularLocation>
        <location evidence="1">Cell envelope</location>
    </subcellularLocation>
</comment>
<evidence type="ECO:0000256" key="3">
    <source>
        <dbReference type="ARBA" id="ARBA00022729"/>
    </source>
</evidence>
<accession>A0ABV8DN90</accession>
<evidence type="ECO:0000256" key="2">
    <source>
        <dbReference type="ARBA" id="ARBA00007639"/>
    </source>
</evidence>
<name>A0ABV8DN90_9NOCA</name>
<comment type="similarity">
    <text evidence="2">Belongs to the bacterial solute-binding protein 2 family.</text>
</comment>
<keyword evidence="7" id="KW-1185">Reference proteome</keyword>
<evidence type="ECO:0000259" key="5">
    <source>
        <dbReference type="Pfam" id="PF13407"/>
    </source>
</evidence>
<dbReference type="Proteomes" id="UP001595696">
    <property type="component" value="Unassembled WGS sequence"/>
</dbReference>
<feature type="signal peptide" evidence="4">
    <location>
        <begin position="1"/>
        <end position="26"/>
    </location>
</feature>